<feature type="transmembrane region" description="Helical" evidence="7">
    <location>
        <begin position="97"/>
        <end position="119"/>
    </location>
</feature>
<dbReference type="Proteomes" id="UP000028702">
    <property type="component" value="Unassembled WGS sequence"/>
</dbReference>
<dbReference type="RefSeq" id="WP_045446138.1">
    <property type="nucleotide sequence ID" value="NZ_BBIO01000008.1"/>
</dbReference>
<feature type="domain" description="Type II secretion system protein GspF" evidence="8">
    <location>
        <begin position="162"/>
        <end position="287"/>
    </location>
</feature>
<evidence type="ECO:0000256" key="4">
    <source>
        <dbReference type="ARBA" id="ARBA00022989"/>
    </source>
</evidence>
<evidence type="ECO:0000256" key="6">
    <source>
        <dbReference type="SAM" id="MobiDB-lite"/>
    </source>
</evidence>
<evidence type="ECO:0000259" key="8">
    <source>
        <dbReference type="Pfam" id="PF00482"/>
    </source>
</evidence>
<dbReference type="Gene3D" id="1.20.81.30">
    <property type="entry name" value="Type II secretion system (T2SS), domain F"/>
    <property type="match status" value="1"/>
</dbReference>
<keyword evidence="2" id="KW-1003">Cell membrane</keyword>
<reference evidence="9 10" key="1">
    <citation type="submission" date="2014-07" db="EMBL/GenBank/DDBJ databases">
        <title>Tepidicaulis marinum gen. nov., sp. nov., a novel marine bacterium denitrifying nitrate to nitrous oxide strictly under microaerobic conditions.</title>
        <authorList>
            <person name="Takeuchi M."/>
            <person name="Yamagishi T."/>
            <person name="Kamagata Y."/>
            <person name="Oshima K."/>
            <person name="Hattori M."/>
            <person name="Katayama T."/>
            <person name="Hanada S."/>
            <person name="Tamaki H."/>
            <person name="Marumo K."/>
            <person name="Maeda H."/>
            <person name="Nedachi M."/>
            <person name="Iwasaki W."/>
            <person name="Suwa Y."/>
            <person name="Sakata S."/>
        </authorList>
    </citation>
    <scope>NUCLEOTIDE SEQUENCE [LARGE SCALE GENOMIC DNA]</scope>
    <source>
        <strain evidence="9 10">MA2</strain>
    </source>
</reference>
<keyword evidence="3 7" id="KW-0812">Transmembrane</keyword>
<evidence type="ECO:0000256" key="3">
    <source>
        <dbReference type="ARBA" id="ARBA00022692"/>
    </source>
</evidence>
<dbReference type="eggNOG" id="COG4965">
    <property type="taxonomic scope" value="Bacteria"/>
</dbReference>
<keyword evidence="5 7" id="KW-0472">Membrane</keyword>
<dbReference type="PANTHER" id="PTHR35007">
    <property type="entry name" value="INTEGRAL MEMBRANE PROTEIN-RELATED"/>
    <property type="match status" value="1"/>
</dbReference>
<protein>
    <submittedName>
        <fullName evidence="9">Type II secretion system protein</fullName>
    </submittedName>
</protein>
<dbReference type="InterPro" id="IPR018076">
    <property type="entry name" value="T2SS_GspF_dom"/>
</dbReference>
<dbReference type="EMBL" id="BBIO01000008">
    <property type="protein sequence ID" value="GAK45331.1"/>
    <property type="molecule type" value="Genomic_DNA"/>
</dbReference>
<keyword evidence="4 7" id="KW-1133">Transmembrane helix</keyword>
<evidence type="ECO:0000256" key="1">
    <source>
        <dbReference type="ARBA" id="ARBA00004651"/>
    </source>
</evidence>
<keyword evidence="10" id="KW-1185">Reference proteome</keyword>
<proteinExistence type="predicted"/>
<comment type="subcellular location">
    <subcellularLocation>
        <location evidence="1">Cell membrane</location>
        <topology evidence="1">Multi-pass membrane protein</topology>
    </subcellularLocation>
</comment>
<feature type="transmembrane region" description="Helical" evidence="7">
    <location>
        <begin position="125"/>
        <end position="147"/>
    </location>
</feature>
<evidence type="ECO:0000256" key="7">
    <source>
        <dbReference type="SAM" id="Phobius"/>
    </source>
</evidence>
<evidence type="ECO:0000256" key="2">
    <source>
        <dbReference type="ARBA" id="ARBA00022475"/>
    </source>
</evidence>
<sequence length="329" mass="35513">MDQATLITLAVALLSALCIGGVGFVLFGAGENAAAKRVARVTSANERAKNASKKMGREEGQRRKQIQDSLKDLEEKQKEQKKSLTIKLRIERAGLDISLRTFYLASVAAGILVMLAILITGMSPIAALLAGFATGFGVPRWVLGFLIKRRQAAFSEEFANAIDVIVRGVKAGLPVNDCLRIVAQESAPVVAAEFSEVVEGQKVGVTLEEGLKKVYERMPLQEVNFFMITLSIQAKSGGNLSEALGNLSRVLRDRKKMRGKITAMSQEAKSSAAIIGALPPSVAVILYLVSPDYIGLLFTTTLGQLIIAAGVTWMLIGILVMRKMINFDF</sequence>
<dbReference type="Pfam" id="PF00482">
    <property type="entry name" value="T2SSF"/>
    <property type="match status" value="1"/>
</dbReference>
<comment type="caution">
    <text evidence="9">The sequence shown here is derived from an EMBL/GenBank/DDBJ whole genome shotgun (WGS) entry which is preliminary data.</text>
</comment>
<feature type="transmembrane region" description="Helical" evidence="7">
    <location>
        <begin position="301"/>
        <end position="321"/>
    </location>
</feature>
<dbReference type="InterPro" id="IPR042094">
    <property type="entry name" value="T2SS_GspF_sf"/>
</dbReference>
<dbReference type="STRING" id="1333998.M2A_1830"/>
<evidence type="ECO:0000313" key="9">
    <source>
        <dbReference type="EMBL" id="GAK45331.1"/>
    </source>
</evidence>
<name>A0A081BBB3_9HYPH</name>
<accession>A0A081BBB3</accession>
<gene>
    <name evidence="9" type="ORF">M2A_1830</name>
</gene>
<dbReference type="GO" id="GO:0005886">
    <property type="term" value="C:plasma membrane"/>
    <property type="evidence" value="ECO:0007669"/>
    <property type="project" value="UniProtKB-SubCell"/>
</dbReference>
<feature type="compositionally biased region" description="Basic and acidic residues" evidence="6">
    <location>
        <begin position="55"/>
        <end position="64"/>
    </location>
</feature>
<dbReference type="AlphaFoldDB" id="A0A081BBB3"/>
<evidence type="ECO:0000256" key="5">
    <source>
        <dbReference type="ARBA" id="ARBA00023136"/>
    </source>
</evidence>
<feature type="region of interest" description="Disordered" evidence="6">
    <location>
        <begin position="45"/>
        <end position="64"/>
    </location>
</feature>
<feature type="transmembrane region" description="Helical" evidence="7">
    <location>
        <begin position="6"/>
        <end position="27"/>
    </location>
</feature>
<dbReference type="PANTHER" id="PTHR35007:SF1">
    <property type="entry name" value="PILUS ASSEMBLY PROTEIN"/>
    <property type="match status" value="1"/>
</dbReference>
<organism evidence="9 10">
    <name type="scientific">Tepidicaulis marinus</name>
    <dbReference type="NCBI Taxonomy" id="1333998"/>
    <lineage>
        <taxon>Bacteria</taxon>
        <taxon>Pseudomonadati</taxon>
        <taxon>Pseudomonadota</taxon>
        <taxon>Alphaproteobacteria</taxon>
        <taxon>Hyphomicrobiales</taxon>
        <taxon>Parvibaculaceae</taxon>
        <taxon>Tepidicaulis</taxon>
    </lineage>
</organism>
<evidence type="ECO:0000313" key="10">
    <source>
        <dbReference type="Proteomes" id="UP000028702"/>
    </source>
</evidence>
<feature type="transmembrane region" description="Helical" evidence="7">
    <location>
        <begin position="270"/>
        <end position="289"/>
    </location>
</feature>